<dbReference type="PANTHER" id="PTHR24304:SF2">
    <property type="entry name" value="24-HYDROXYCHOLESTEROL 7-ALPHA-HYDROXYLASE"/>
    <property type="match status" value="1"/>
</dbReference>
<dbReference type="EMBL" id="MU853592">
    <property type="protein sequence ID" value="KAK4142937.1"/>
    <property type="molecule type" value="Genomic_DNA"/>
</dbReference>
<dbReference type="Pfam" id="PF00067">
    <property type="entry name" value="p450"/>
    <property type="match status" value="1"/>
</dbReference>
<name>A0AAN6V153_9PEZI</name>
<dbReference type="GO" id="GO:0008395">
    <property type="term" value="F:steroid hydroxylase activity"/>
    <property type="evidence" value="ECO:0007669"/>
    <property type="project" value="TreeGrafter"/>
</dbReference>
<proteinExistence type="inferred from homology"/>
<evidence type="ECO:0000256" key="5">
    <source>
        <dbReference type="PIRSR" id="PIRSR602401-1"/>
    </source>
</evidence>
<keyword evidence="6" id="KW-0472">Membrane</keyword>
<feature type="transmembrane region" description="Helical" evidence="6">
    <location>
        <begin position="35"/>
        <end position="53"/>
    </location>
</feature>
<dbReference type="Gene3D" id="1.10.630.10">
    <property type="entry name" value="Cytochrome P450"/>
    <property type="match status" value="1"/>
</dbReference>
<dbReference type="AlphaFoldDB" id="A0AAN6V153"/>
<keyword evidence="8" id="KW-1185">Reference proteome</keyword>
<dbReference type="PANTHER" id="PTHR24304">
    <property type="entry name" value="CYTOCHROME P450 FAMILY 7"/>
    <property type="match status" value="1"/>
</dbReference>
<dbReference type="Proteomes" id="UP001302676">
    <property type="component" value="Unassembled WGS sequence"/>
</dbReference>
<sequence>MNSTHQTGVLSAPPSHTQLIIEKMTAVATASQSNLALTTLLVTLPLVAVFFFVKQDRDAKRPPRLDETIPFVSNLWQFLTNKRLFITRARTALALHPIIRCRLGPLDLYLVRGGPHATSSMFRATCHSDPWILRIMQSAGYAPADLEKLRRDDTGSGTVPRTGSVAAAKAAKVALAGGEVGGNGTMGLDERVWYALHRLYDATMVGTKAVDGFAGLFQQFFDEELIAASSSSPSNGGWISNVHIYDTLKRTMTAAATRTTLGPLALDVNPGFVDAFWSYEKHVETLAFGVPDWLNRPAVQARAKFTEMCQRWYESADAQFDWDAAETDPVLAEPDSWEPVFGSALSRGLAKWARGFGFGAESMGPVFILLLFGLHANTIPVCTWLVMELIKDPELLRAVKEEIATAELPRDDQDGSFKGYDHRKLAALPLLQSIYTEVLRLHVGVLITRTCAEPIKVAGYTVPKGSILQAPTEVGHLDEAVWSTAEHPASEFWAYRHVKEKRVKDEVTGQASTKLEFSLAGRSASFFPFGGGIGMCPGRNIAKPEVFLAAAMVVSRFEIEEPTWLKPDGSVSDRAAQNDVNYANSVAAAPDRELKVRWRMVR</sequence>
<keyword evidence="4 5" id="KW-0408">Iron</keyword>
<gene>
    <name evidence="7" type="ORF">C8A04DRAFT_29516</name>
</gene>
<evidence type="ECO:0000256" key="1">
    <source>
        <dbReference type="ARBA" id="ARBA00010617"/>
    </source>
</evidence>
<dbReference type="RefSeq" id="XP_062636308.1">
    <property type="nucleotide sequence ID" value="XM_062781040.1"/>
</dbReference>
<dbReference type="GO" id="GO:0020037">
    <property type="term" value="F:heme binding"/>
    <property type="evidence" value="ECO:0007669"/>
    <property type="project" value="InterPro"/>
</dbReference>
<evidence type="ECO:0000256" key="3">
    <source>
        <dbReference type="ARBA" id="ARBA00022723"/>
    </source>
</evidence>
<comment type="cofactor">
    <cofactor evidence="5">
        <name>heme</name>
        <dbReference type="ChEBI" id="CHEBI:30413"/>
    </cofactor>
</comment>
<evidence type="ECO:0000313" key="8">
    <source>
        <dbReference type="Proteomes" id="UP001302676"/>
    </source>
</evidence>
<comment type="similarity">
    <text evidence="1">Belongs to the cytochrome P450 family.</text>
</comment>
<feature type="binding site" description="axial binding residue" evidence="5">
    <location>
        <position position="536"/>
    </location>
    <ligand>
        <name>heme</name>
        <dbReference type="ChEBI" id="CHEBI:30413"/>
    </ligand>
    <ligandPart>
        <name>Fe</name>
        <dbReference type="ChEBI" id="CHEBI:18248"/>
    </ligandPart>
</feature>
<dbReference type="GO" id="GO:0005506">
    <property type="term" value="F:iron ion binding"/>
    <property type="evidence" value="ECO:0007669"/>
    <property type="project" value="InterPro"/>
</dbReference>
<dbReference type="InterPro" id="IPR050529">
    <property type="entry name" value="CYP450_sterol_14alpha_dmase"/>
</dbReference>
<protein>
    <submittedName>
        <fullName evidence="7">Cytochrome P450</fullName>
    </submittedName>
</protein>
<dbReference type="InterPro" id="IPR002401">
    <property type="entry name" value="Cyt_P450_E_grp-I"/>
</dbReference>
<evidence type="ECO:0000256" key="6">
    <source>
        <dbReference type="SAM" id="Phobius"/>
    </source>
</evidence>
<dbReference type="InterPro" id="IPR036396">
    <property type="entry name" value="Cyt_P450_sf"/>
</dbReference>
<reference evidence="7" key="2">
    <citation type="submission" date="2023-05" db="EMBL/GenBank/DDBJ databases">
        <authorList>
            <consortium name="Lawrence Berkeley National Laboratory"/>
            <person name="Steindorff A."/>
            <person name="Hensen N."/>
            <person name="Bonometti L."/>
            <person name="Westerberg I."/>
            <person name="Brannstrom I.O."/>
            <person name="Guillou S."/>
            <person name="Cros-Aarteil S."/>
            <person name="Calhoun S."/>
            <person name="Haridas S."/>
            <person name="Kuo A."/>
            <person name="Mondo S."/>
            <person name="Pangilinan J."/>
            <person name="Riley R."/>
            <person name="Labutti K."/>
            <person name="Andreopoulos B."/>
            <person name="Lipzen A."/>
            <person name="Chen C."/>
            <person name="Yanf M."/>
            <person name="Daum C."/>
            <person name="Ng V."/>
            <person name="Clum A."/>
            <person name="Ohm R."/>
            <person name="Martin F."/>
            <person name="Silar P."/>
            <person name="Natvig D."/>
            <person name="Lalanne C."/>
            <person name="Gautier V."/>
            <person name="Ament-Velasquez S.L."/>
            <person name="Kruys A."/>
            <person name="Hutchinson M.I."/>
            <person name="Powell A.J."/>
            <person name="Barry K."/>
            <person name="Miller A.N."/>
            <person name="Grigoriev I.V."/>
            <person name="Debuchy R."/>
            <person name="Gladieux P."/>
            <person name="Thoren M.H."/>
            <person name="Johannesson H."/>
        </authorList>
    </citation>
    <scope>NUCLEOTIDE SEQUENCE</scope>
    <source>
        <strain evidence="7">CBS 141.50</strain>
    </source>
</reference>
<dbReference type="SUPFAM" id="SSF48264">
    <property type="entry name" value="Cytochrome P450"/>
    <property type="match status" value="1"/>
</dbReference>
<keyword evidence="6" id="KW-0812">Transmembrane</keyword>
<organism evidence="7 8">
    <name type="scientific">Dichotomopilus funicola</name>
    <dbReference type="NCBI Taxonomy" id="1934379"/>
    <lineage>
        <taxon>Eukaryota</taxon>
        <taxon>Fungi</taxon>
        <taxon>Dikarya</taxon>
        <taxon>Ascomycota</taxon>
        <taxon>Pezizomycotina</taxon>
        <taxon>Sordariomycetes</taxon>
        <taxon>Sordariomycetidae</taxon>
        <taxon>Sordariales</taxon>
        <taxon>Chaetomiaceae</taxon>
        <taxon>Dichotomopilus</taxon>
    </lineage>
</organism>
<comment type="caution">
    <text evidence="7">The sequence shown here is derived from an EMBL/GenBank/DDBJ whole genome shotgun (WGS) entry which is preliminary data.</text>
</comment>
<dbReference type="PRINTS" id="PR00463">
    <property type="entry name" value="EP450I"/>
</dbReference>
<dbReference type="InterPro" id="IPR001128">
    <property type="entry name" value="Cyt_P450"/>
</dbReference>
<accession>A0AAN6V153</accession>
<reference evidence="7" key="1">
    <citation type="journal article" date="2023" name="Mol. Phylogenet. Evol.">
        <title>Genome-scale phylogeny and comparative genomics of the fungal order Sordariales.</title>
        <authorList>
            <person name="Hensen N."/>
            <person name="Bonometti L."/>
            <person name="Westerberg I."/>
            <person name="Brannstrom I.O."/>
            <person name="Guillou S."/>
            <person name="Cros-Aarteil S."/>
            <person name="Calhoun S."/>
            <person name="Haridas S."/>
            <person name="Kuo A."/>
            <person name="Mondo S."/>
            <person name="Pangilinan J."/>
            <person name="Riley R."/>
            <person name="LaButti K."/>
            <person name="Andreopoulos B."/>
            <person name="Lipzen A."/>
            <person name="Chen C."/>
            <person name="Yan M."/>
            <person name="Daum C."/>
            <person name="Ng V."/>
            <person name="Clum A."/>
            <person name="Steindorff A."/>
            <person name="Ohm R.A."/>
            <person name="Martin F."/>
            <person name="Silar P."/>
            <person name="Natvig D.O."/>
            <person name="Lalanne C."/>
            <person name="Gautier V."/>
            <person name="Ament-Velasquez S.L."/>
            <person name="Kruys A."/>
            <person name="Hutchinson M.I."/>
            <person name="Powell A.J."/>
            <person name="Barry K."/>
            <person name="Miller A.N."/>
            <person name="Grigoriev I.V."/>
            <person name="Debuchy R."/>
            <person name="Gladieux P."/>
            <person name="Hiltunen Thoren M."/>
            <person name="Johannesson H."/>
        </authorList>
    </citation>
    <scope>NUCLEOTIDE SEQUENCE</scope>
    <source>
        <strain evidence="7">CBS 141.50</strain>
    </source>
</reference>
<evidence type="ECO:0000256" key="4">
    <source>
        <dbReference type="ARBA" id="ARBA00023004"/>
    </source>
</evidence>
<keyword evidence="3 5" id="KW-0479">Metal-binding</keyword>
<evidence type="ECO:0000313" key="7">
    <source>
        <dbReference type="EMBL" id="KAK4142937.1"/>
    </source>
</evidence>
<dbReference type="GO" id="GO:0016705">
    <property type="term" value="F:oxidoreductase activity, acting on paired donors, with incorporation or reduction of molecular oxygen"/>
    <property type="evidence" value="ECO:0007669"/>
    <property type="project" value="InterPro"/>
</dbReference>
<keyword evidence="2 5" id="KW-0349">Heme</keyword>
<evidence type="ECO:0000256" key="2">
    <source>
        <dbReference type="ARBA" id="ARBA00022617"/>
    </source>
</evidence>
<dbReference type="GeneID" id="87817653"/>
<keyword evidence="6" id="KW-1133">Transmembrane helix</keyword>